<dbReference type="GO" id="GO:0016301">
    <property type="term" value="F:kinase activity"/>
    <property type="evidence" value="ECO:0007669"/>
    <property type="project" value="UniProtKB-KW"/>
</dbReference>
<dbReference type="InterPro" id="IPR006748">
    <property type="entry name" value="NH2Glyco/OHUrea_AB-resist_kin"/>
</dbReference>
<dbReference type="Pfam" id="PF04655">
    <property type="entry name" value="APH_6_hur"/>
    <property type="match status" value="1"/>
</dbReference>
<proteinExistence type="predicted"/>
<dbReference type="AlphaFoldDB" id="A0A4V4HNP8"/>
<dbReference type="OrthoDB" id="3638028at2"/>
<organism evidence="1 2">
    <name type="scientific">Glycomyces paridis</name>
    <dbReference type="NCBI Taxonomy" id="2126555"/>
    <lineage>
        <taxon>Bacteria</taxon>
        <taxon>Bacillati</taxon>
        <taxon>Actinomycetota</taxon>
        <taxon>Actinomycetes</taxon>
        <taxon>Glycomycetales</taxon>
        <taxon>Glycomycetaceae</taxon>
        <taxon>Glycomyces</taxon>
    </lineage>
</organism>
<protein>
    <submittedName>
        <fullName evidence="1">Kinase</fullName>
    </submittedName>
</protein>
<dbReference type="GO" id="GO:0019748">
    <property type="term" value="P:secondary metabolic process"/>
    <property type="evidence" value="ECO:0007669"/>
    <property type="project" value="InterPro"/>
</dbReference>
<keyword evidence="2" id="KW-1185">Reference proteome</keyword>
<accession>A0A4V4HNP8</accession>
<dbReference type="InterPro" id="IPR011009">
    <property type="entry name" value="Kinase-like_dom_sf"/>
</dbReference>
<name>A0A4V4HNP8_9ACTN</name>
<dbReference type="Proteomes" id="UP000305792">
    <property type="component" value="Unassembled WGS sequence"/>
</dbReference>
<dbReference type="GO" id="GO:0016773">
    <property type="term" value="F:phosphotransferase activity, alcohol group as acceptor"/>
    <property type="evidence" value="ECO:0007669"/>
    <property type="project" value="InterPro"/>
</dbReference>
<evidence type="ECO:0000313" key="1">
    <source>
        <dbReference type="EMBL" id="THV26826.1"/>
    </source>
</evidence>
<dbReference type="SUPFAM" id="SSF56112">
    <property type="entry name" value="Protein kinase-like (PK-like)"/>
    <property type="match status" value="1"/>
</dbReference>
<reference evidence="1 2" key="1">
    <citation type="journal article" date="2018" name="Int. J. Syst. Evol. Microbiol.">
        <title>Glycomyces paridis sp. nov., isolated from the medicinal plant Paris polyphylla.</title>
        <authorList>
            <person name="Fang X.M."/>
            <person name="Bai J.L."/>
            <person name="Su J."/>
            <person name="Zhao L.L."/>
            <person name="Liu H.Y."/>
            <person name="Ma B.P."/>
            <person name="Zhang Y.Q."/>
            <person name="Yu L.Y."/>
        </authorList>
    </citation>
    <scope>NUCLEOTIDE SEQUENCE [LARGE SCALE GENOMIC DNA]</scope>
    <source>
        <strain evidence="1 2">CPCC 204357</strain>
    </source>
</reference>
<evidence type="ECO:0000313" key="2">
    <source>
        <dbReference type="Proteomes" id="UP000305792"/>
    </source>
</evidence>
<gene>
    <name evidence="1" type="ORF">E9998_17730</name>
</gene>
<sequence>MAFAPVPETSRHIILDWYGEPGRAWLDDLPAVVARLAEAWDLRPAGAPFEGGTTAYALPLVRADGTPVVLKVDMLDDENRSEPTALRAYGGDGAVRLYEYDPATGAMLLERARPGTALLATTFPGLSERSAALERCAIACDLFRRLWRPYEPAPDFPAPPTAASLLKGWSVQFTAAAAQASPELANDLALGAELCAELDGAETAGIANRDNHQSNVVSAEREPWLLIDPKPVLAERAMDGAFFLFKQQLHGPLGGTELLRAVADGLGADLERVRAWAMVQTVAQIADAGSPADLAACTATLRAIERA</sequence>
<dbReference type="EMBL" id="STGX01000013">
    <property type="protein sequence ID" value="THV26826.1"/>
    <property type="molecule type" value="Genomic_DNA"/>
</dbReference>
<dbReference type="RefSeq" id="WP_136531022.1">
    <property type="nucleotide sequence ID" value="NZ_STGX01000013.1"/>
</dbReference>
<keyword evidence="1" id="KW-0418">Kinase</keyword>
<comment type="caution">
    <text evidence="1">The sequence shown here is derived from an EMBL/GenBank/DDBJ whole genome shotgun (WGS) entry which is preliminary data.</text>
</comment>
<keyword evidence="1" id="KW-0808">Transferase</keyword>